<dbReference type="OrthoDB" id="9798761at2"/>
<dbReference type="Pfam" id="PF03235">
    <property type="entry name" value="GmrSD_N"/>
    <property type="match status" value="1"/>
</dbReference>
<dbReference type="InterPro" id="IPR011089">
    <property type="entry name" value="GmrSD_C"/>
</dbReference>
<gene>
    <name evidence="3" type="ORF">GJJ30_18830</name>
</gene>
<dbReference type="InterPro" id="IPR004919">
    <property type="entry name" value="GmrSD_N"/>
</dbReference>
<dbReference type="Pfam" id="PF07510">
    <property type="entry name" value="GmrSD_C"/>
    <property type="match status" value="1"/>
</dbReference>
<feature type="domain" description="GmrSD restriction endonucleases C-terminal" evidence="2">
    <location>
        <begin position="472"/>
        <end position="587"/>
    </location>
</feature>
<protein>
    <submittedName>
        <fullName evidence="3">DUF262 domain-containing protein</fullName>
    </submittedName>
</protein>
<evidence type="ECO:0000313" key="3">
    <source>
        <dbReference type="EMBL" id="MRS63363.1"/>
    </source>
</evidence>
<name>A0A7K0ENE6_9BACT</name>
<keyword evidence="4" id="KW-1185">Reference proteome</keyword>
<dbReference type="PANTHER" id="PTHR35149:SF1">
    <property type="entry name" value="DUF5655 DOMAIN-CONTAINING PROTEIN"/>
    <property type="match status" value="1"/>
</dbReference>
<dbReference type="EMBL" id="WJXZ01000012">
    <property type="protein sequence ID" value="MRS63363.1"/>
    <property type="molecule type" value="Genomic_DNA"/>
</dbReference>
<proteinExistence type="predicted"/>
<feature type="domain" description="GmrSD restriction endonucleases N-terminal" evidence="1">
    <location>
        <begin position="19"/>
        <end position="251"/>
    </location>
</feature>
<evidence type="ECO:0000259" key="2">
    <source>
        <dbReference type="Pfam" id="PF07510"/>
    </source>
</evidence>
<reference evidence="3 4" key="1">
    <citation type="journal article" date="2018" name="Antonie Van Leeuwenhoek">
        <title>Larkinella terrae sp. nov., isolated from soil on Jeju Island, South Korea.</title>
        <authorList>
            <person name="Ten L.N."/>
            <person name="Jeon J."/>
            <person name="Park S.J."/>
            <person name="Park S."/>
            <person name="Lee S.Y."/>
            <person name="Kim M.K."/>
            <person name="Jung H.Y."/>
        </authorList>
    </citation>
    <scope>NUCLEOTIDE SEQUENCE [LARGE SCALE GENOMIC DNA]</scope>
    <source>
        <strain evidence="3 4">KCTC 52001</strain>
    </source>
</reference>
<accession>A0A7K0ENE6</accession>
<sequence>MATYRLDTGKKYIKEIYASDCFYNIPEYQRPYVWGEEQINALLEDITSTMEQSKDKEYFLGCMIWNTKKIKSNEVEYTCQDILDGQQRFISIYILQGVIRDLSENSDLKSKVRERMKQKADPFEGTPERNRIEFEIRNDKAFLELCVIEDNGTTDEVTINKIIKDKDTGTSSRNMALAVLYMRSWWRNKFSSLKSNEERQKYINNFYSFLSTKVLALYLATPDNLDDAYNLFTVLNSRGIQLRVSDILRAQNLREINDDRQRREYAKLWEKYENGIASPYKSFDDFLWSIVYIKMKYSSDDNQSLNKAFNFMYDKNYLKKGKETFDLVGRYVEHFKSVTQESLQENEYGLFFLNLNYILTSTFGNSYIAPLMHYKECFGEYRIADFILKLDNLLSVIWLTSSRNSQFRIFTMLRKMDDAKKEVQNQYQAADSFLKEPIFDYGYQDAKAFTAVDINLFYNMLDVEKWGSFNGTRSNKTRYVLLKLDLIVSSPYTQLSYNKSFSSIEHLMPQKIDPKYWSVDENEYKEWLHRLGNIVLIDRKKNSSLSNSSYDTKKTRYQSAIESRANTNNIFIQYKSWDIDTIKKNHQRSLQLLKEYYEGNSLQTLILIRKKLSNNIKY</sequence>
<dbReference type="RefSeq" id="WP_154176736.1">
    <property type="nucleotide sequence ID" value="NZ_WJXZ01000012.1"/>
</dbReference>
<organism evidence="3 4">
    <name type="scientific">Larkinella terrae</name>
    <dbReference type="NCBI Taxonomy" id="2025311"/>
    <lineage>
        <taxon>Bacteria</taxon>
        <taxon>Pseudomonadati</taxon>
        <taxon>Bacteroidota</taxon>
        <taxon>Cytophagia</taxon>
        <taxon>Cytophagales</taxon>
        <taxon>Spirosomataceae</taxon>
        <taxon>Larkinella</taxon>
    </lineage>
</organism>
<dbReference type="PANTHER" id="PTHR35149">
    <property type="entry name" value="SLL5132 PROTEIN"/>
    <property type="match status" value="1"/>
</dbReference>
<dbReference type="AlphaFoldDB" id="A0A7K0ENE6"/>
<evidence type="ECO:0000259" key="1">
    <source>
        <dbReference type="Pfam" id="PF03235"/>
    </source>
</evidence>
<comment type="caution">
    <text evidence="3">The sequence shown here is derived from an EMBL/GenBank/DDBJ whole genome shotgun (WGS) entry which is preliminary data.</text>
</comment>
<dbReference type="Proteomes" id="UP000441754">
    <property type="component" value="Unassembled WGS sequence"/>
</dbReference>
<evidence type="ECO:0000313" key="4">
    <source>
        <dbReference type="Proteomes" id="UP000441754"/>
    </source>
</evidence>